<dbReference type="PANTHER" id="PTHR43443:SF1">
    <property type="entry name" value="3-HEXULOSE-6-PHOSPHATE ISOMERASE"/>
    <property type="match status" value="1"/>
</dbReference>
<gene>
    <name evidence="3" type="primary">hxlB</name>
    <name evidence="3" type="ORF">J1899_20285</name>
</gene>
<dbReference type="Proteomes" id="UP000679247">
    <property type="component" value="Chromosome"/>
</dbReference>
<dbReference type="NCBIfam" id="TIGR03127">
    <property type="entry name" value="RuMP_HxlB"/>
    <property type="match status" value="1"/>
</dbReference>
<evidence type="ECO:0000256" key="1">
    <source>
        <dbReference type="ARBA" id="ARBA00009235"/>
    </source>
</evidence>
<dbReference type="InterPro" id="IPR046348">
    <property type="entry name" value="SIS_dom_sf"/>
</dbReference>
<accession>A0ABX8FA23</accession>
<evidence type="ECO:0000313" key="3">
    <source>
        <dbReference type="EMBL" id="QVY61266.1"/>
    </source>
</evidence>
<feature type="domain" description="SIS" evidence="2">
    <location>
        <begin position="28"/>
        <end position="172"/>
    </location>
</feature>
<reference evidence="3 4" key="1">
    <citation type="submission" date="2021-03" db="EMBL/GenBank/DDBJ databases">
        <title>The first data on the complete genome of the tetrodotoxin-producing bacterium.</title>
        <authorList>
            <person name="Melnikova D.I."/>
            <person name="Nijland R."/>
            <person name="Magarlamov T.Y."/>
        </authorList>
    </citation>
    <scope>NUCLEOTIDE SEQUENCE [LARGE SCALE GENOMIC DNA]</scope>
    <source>
        <strain evidence="3 4">1839</strain>
    </source>
</reference>
<dbReference type="EMBL" id="CP071709">
    <property type="protein sequence ID" value="QVY61266.1"/>
    <property type="molecule type" value="Genomic_DNA"/>
</dbReference>
<keyword evidence="4" id="KW-1185">Reference proteome</keyword>
<dbReference type="PANTHER" id="PTHR43443">
    <property type="entry name" value="3-HEXULOSE-6-PHOSPHATE ISOMERASE"/>
    <property type="match status" value="1"/>
</dbReference>
<organism evidence="3 4">
    <name type="scientific">Cytobacillus gottheilii</name>
    <dbReference type="NCBI Taxonomy" id="859144"/>
    <lineage>
        <taxon>Bacteria</taxon>
        <taxon>Bacillati</taxon>
        <taxon>Bacillota</taxon>
        <taxon>Bacilli</taxon>
        <taxon>Bacillales</taxon>
        <taxon>Bacillaceae</taxon>
        <taxon>Cytobacillus</taxon>
    </lineage>
</organism>
<dbReference type="Gene3D" id="3.40.50.10490">
    <property type="entry name" value="Glucose-6-phosphate isomerase like protein, domain 1"/>
    <property type="match status" value="1"/>
</dbReference>
<evidence type="ECO:0000259" key="2">
    <source>
        <dbReference type="PROSITE" id="PS51464"/>
    </source>
</evidence>
<dbReference type="Pfam" id="PF01380">
    <property type="entry name" value="SIS"/>
    <property type="match status" value="1"/>
</dbReference>
<proteinExistence type="inferred from homology"/>
<name>A0ABX8FA23_9BACI</name>
<evidence type="ECO:0000313" key="4">
    <source>
        <dbReference type="Proteomes" id="UP000679247"/>
    </source>
</evidence>
<dbReference type="RefSeq" id="WP_214476324.1">
    <property type="nucleotide sequence ID" value="NZ_CP071709.1"/>
</dbReference>
<dbReference type="InterPro" id="IPR017552">
    <property type="entry name" value="PHI/rmpB"/>
</dbReference>
<sequence length="185" mass="19712">MGIGKLEAVAAELAAVIRSIKDDELKAVVQCIVKAPRIFVKGVGRSGFMMEAFAMRLMHLGFDVHVIGNATTPGASEGDLLIVGTGSGETGSLITYAQKAKNLGLKMIALTSFVDSTLGEMADEVVQISSPTPKSEKTSEVTSIQPMGTLFEQSLLICLDLLILELMEQKSAHSDQMFGNHANLE</sequence>
<comment type="similarity">
    <text evidence="1">Belongs to the SIS family. PHI subfamily.</text>
</comment>
<dbReference type="SUPFAM" id="SSF53697">
    <property type="entry name" value="SIS domain"/>
    <property type="match status" value="1"/>
</dbReference>
<dbReference type="PROSITE" id="PS51464">
    <property type="entry name" value="SIS"/>
    <property type="match status" value="1"/>
</dbReference>
<protein>
    <submittedName>
        <fullName evidence="3">6-phospho-3-hexuloisomerase</fullName>
    </submittedName>
</protein>
<dbReference type="InterPro" id="IPR001347">
    <property type="entry name" value="SIS_dom"/>
</dbReference>